<evidence type="ECO:0000313" key="1">
    <source>
        <dbReference type="EMBL" id="SHL47750.1"/>
    </source>
</evidence>
<dbReference type="EMBL" id="FRAP01000030">
    <property type="protein sequence ID" value="SHL47750.1"/>
    <property type="molecule type" value="Genomic_DNA"/>
</dbReference>
<protein>
    <recommendedName>
        <fullName evidence="3">DUF1360 domain-containing protein</fullName>
    </recommendedName>
</protein>
<sequence>MTATETLVDALAVARLTRLLQHDEVWPVRELRERFERWAGDTRWADLASCEWCLSIWVAAGVAVARRRMPRLWPIVARVLVGSAVTGYVERLV</sequence>
<proteinExistence type="predicted"/>
<dbReference type="Pfam" id="PF07098">
    <property type="entry name" value="DUF1360"/>
    <property type="match status" value="1"/>
</dbReference>
<evidence type="ECO:0000313" key="2">
    <source>
        <dbReference type="Proteomes" id="UP000184363"/>
    </source>
</evidence>
<accession>A0A1M7AYB8</accession>
<organism evidence="1 2">
    <name type="scientific">Pseudonocardia thermophila</name>
    <dbReference type="NCBI Taxonomy" id="1848"/>
    <lineage>
        <taxon>Bacteria</taxon>
        <taxon>Bacillati</taxon>
        <taxon>Actinomycetota</taxon>
        <taxon>Actinomycetes</taxon>
        <taxon>Pseudonocardiales</taxon>
        <taxon>Pseudonocardiaceae</taxon>
        <taxon>Pseudonocardia</taxon>
    </lineage>
</organism>
<dbReference type="RefSeq" id="WP_073460421.1">
    <property type="nucleotide sequence ID" value="NZ_FRAP01000030.1"/>
</dbReference>
<name>A0A1M7AYB8_PSETH</name>
<dbReference type="AlphaFoldDB" id="A0A1M7AYB8"/>
<reference evidence="1 2" key="1">
    <citation type="submission" date="2016-11" db="EMBL/GenBank/DDBJ databases">
        <authorList>
            <person name="Jaros S."/>
            <person name="Januszkiewicz K."/>
            <person name="Wedrychowicz H."/>
        </authorList>
    </citation>
    <scope>NUCLEOTIDE SEQUENCE [LARGE SCALE GENOMIC DNA]</scope>
    <source>
        <strain evidence="1 2">DSM 43832</strain>
    </source>
</reference>
<dbReference type="Proteomes" id="UP000184363">
    <property type="component" value="Unassembled WGS sequence"/>
</dbReference>
<dbReference type="InterPro" id="IPR010773">
    <property type="entry name" value="Mycophage_PG1_Gp7"/>
</dbReference>
<dbReference type="STRING" id="1848.SAMN05443637_13075"/>
<gene>
    <name evidence="1" type="ORF">SAMN05443637_13075</name>
</gene>
<keyword evidence="2" id="KW-1185">Reference proteome</keyword>
<evidence type="ECO:0008006" key="3">
    <source>
        <dbReference type="Google" id="ProtNLM"/>
    </source>
</evidence>